<comment type="caution">
    <text evidence="11">The sequence shown here is derived from an EMBL/GenBank/DDBJ whole genome shotgun (WGS) entry which is preliminary data.</text>
</comment>
<reference evidence="11" key="1">
    <citation type="submission" date="2021-01" db="EMBL/GenBank/DDBJ databases">
        <title>Marivirga sp. nov., isolated from intertidal surface sediments.</title>
        <authorList>
            <person name="Zhang M."/>
        </authorList>
    </citation>
    <scope>NUCLEOTIDE SEQUENCE</scope>
    <source>
        <strain evidence="11">SM1354</strain>
    </source>
</reference>
<dbReference type="Pfam" id="PF17657">
    <property type="entry name" value="DNA_pol3_finger"/>
    <property type="match status" value="1"/>
</dbReference>
<dbReference type="InterPro" id="IPR013520">
    <property type="entry name" value="Ribonucl_H"/>
</dbReference>
<evidence type="ECO:0000313" key="11">
    <source>
        <dbReference type="EMBL" id="MBL0765382.1"/>
    </source>
</evidence>
<comment type="catalytic activity">
    <reaction evidence="8">
        <text>DNA(n) + a 2'-deoxyribonucleoside 5'-triphosphate = DNA(n+1) + diphosphate</text>
        <dbReference type="Rhea" id="RHEA:22508"/>
        <dbReference type="Rhea" id="RHEA-COMP:17339"/>
        <dbReference type="Rhea" id="RHEA-COMP:17340"/>
        <dbReference type="ChEBI" id="CHEBI:33019"/>
        <dbReference type="ChEBI" id="CHEBI:61560"/>
        <dbReference type="ChEBI" id="CHEBI:173112"/>
        <dbReference type="EC" id="2.7.7.7"/>
    </reaction>
</comment>
<evidence type="ECO:0000256" key="7">
    <source>
        <dbReference type="ARBA" id="ARBA00022932"/>
    </source>
</evidence>
<keyword evidence="6" id="KW-0235">DNA replication</keyword>
<dbReference type="InterPro" id="IPR003141">
    <property type="entry name" value="Pol/His_phosphatase_N"/>
</dbReference>
<dbReference type="CDD" id="cd06127">
    <property type="entry name" value="DEDDh"/>
    <property type="match status" value="1"/>
</dbReference>
<dbReference type="PANTHER" id="PTHR32294">
    <property type="entry name" value="DNA POLYMERASE III SUBUNIT ALPHA"/>
    <property type="match status" value="1"/>
</dbReference>
<dbReference type="InterPro" id="IPR004013">
    <property type="entry name" value="PHP_dom"/>
</dbReference>
<dbReference type="InterPro" id="IPR036397">
    <property type="entry name" value="RNaseH_sf"/>
</dbReference>
<dbReference type="NCBIfam" id="TIGR00594">
    <property type="entry name" value="polc"/>
    <property type="match status" value="1"/>
</dbReference>
<sequence>MYLIYDTETTGLPKNYNAPLTDADNWPRCVQIAWQLHDASGKLLDAQNHIVIPEGYEIPYNAEKVHGISTERAKKEGKPLIEVLEAFKEVLSKTEIVVGHNIEFDINIMGAEMLRKELSEKPLTEKAIIDTKNEGTDYCAIPGGRGGKYKWPTLTELHQKLFGTDFADAHDAAYDVDATAKCFFGLITEKVIPTSGGIPIEAVNYEPPKLDAANFAQSTKDEEKAAEAALKQAKKADISSMDDTPFVHLHCHTQFSVLQATAEIPAMINKAKELGMPAIAMTDHGNMMGAYNFVKEAHSAGVKPIIGCEFYLCQDRNNKKNKDDGFQTVLIAKNKAGYHNLAKLSSIAFVEGFYYVPRIDREVLVKYKEDLIATTGAVWGEIPYLILNAGEAQAEEAFLWWKEQFGEDFYVELNQHGIPEEQKINEVLLKFARKHNVKYFAANNTYYLDKKDAEAHDILICVKDGDFVSKPKKYIGKRGREYRFGLPNDEFYIKSPEEMKALFVDYPEAIACTAEIAEKIEGFELARDVLLPKYDIPQEFVDPKDAEDGGNRGENAYLKHITFEGAKKRYDIITPEIEERLNFELQTIENTGYPGYFLIVQDFTTAAREMGVSVGPGRGSAAGSAVAYCIGITNIDPIQYDLLFERFLNPDRVSLPDIDIDFDDHGRQKVIDYVIKKYGANQVAQIITYGTMAAKSAIRDTARVMELPLSDADRIAKLVPDIKLKKLFDLAPNKKELAAKLKNNGEAIAMAEELLNLANANDASAKVINQARILEGSVRNTGIHACGVIITPDDITKFVPVALAKDSDMYCTQFDNAVVESAGLLKMDFLGLKTLTLIKDAVRIVEEKHGIKLDPEAFPIDDQKTYELFQRGETVGIFQYESPGMQKYLRELKPTEFSDLIAMNALYRPGPLEYIPNFVKRKNGQEEIVYDLDDMEEYLKETYGITVYQEQVMLLSQKLAGFTKGEADVLRKAMGKKIFSLLEQLKPKFINQGAERGHAKDKLEKIWKDWEAFAAYAFNKSHSTCYAWVAYQTAYLKAHYPAEYMASVLSNNMNNITDVTFFMEECKRMELQVLGPDVNESKSGFTVNDAGQIRFGLGAIKGAGGAAVESIIDERQANGTYKDIFDFAERISAKSVNKKTFEALAMGGGFDCFSEVHRRQFLEAASDGSNLIEKVVKYAQKVTQEKNSSQTSLFGGDGGVAIPPPKVEDMEPYSELHKLNIEKEVVGLYISGHPLDEFRFEMDSFCNSAVADLNDLETLAAKNEVKVGGIITAIAHRTTKNGKPFGTITLEDYAGSFTFFLFGDDYLAHKQFMENGWFIFVSGRVTRRKWGNQELEFKISNIELLSELRGKRSKGLRISVDLNDINEAMIMELDNLCQTFKGECSVQLQITNKNDGYLIDTMSRKYKVDPTNELIAGLQRLPELSYKILT</sequence>
<dbReference type="InterPro" id="IPR012337">
    <property type="entry name" value="RNaseH-like_sf"/>
</dbReference>
<evidence type="ECO:0000259" key="10">
    <source>
        <dbReference type="SMART" id="SM00481"/>
    </source>
</evidence>
<dbReference type="PANTHER" id="PTHR32294:SF0">
    <property type="entry name" value="DNA POLYMERASE III SUBUNIT ALPHA"/>
    <property type="match status" value="1"/>
</dbReference>
<evidence type="ECO:0000256" key="6">
    <source>
        <dbReference type="ARBA" id="ARBA00022705"/>
    </source>
</evidence>
<dbReference type="InterPro" id="IPR012340">
    <property type="entry name" value="NA-bd_OB-fold"/>
</dbReference>
<dbReference type="RefSeq" id="WP_201919937.1">
    <property type="nucleotide sequence ID" value="NZ_JAERQG010000002.1"/>
</dbReference>
<dbReference type="Gene3D" id="3.30.420.10">
    <property type="entry name" value="Ribonuclease H-like superfamily/Ribonuclease H"/>
    <property type="match status" value="1"/>
</dbReference>
<dbReference type="InterPro" id="IPR040982">
    <property type="entry name" value="DNA_pol3_finger"/>
</dbReference>
<accession>A0A937A7W8</accession>
<dbReference type="GO" id="GO:0003887">
    <property type="term" value="F:DNA-directed DNA polymerase activity"/>
    <property type="evidence" value="ECO:0007669"/>
    <property type="project" value="UniProtKB-KW"/>
</dbReference>
<dbReference type="Gene3D" id="1.10.10.1600">
    <property type="entry name" value="Bacterial DNA polymerase III alpha subunit, thumb domain"/>
    <property type="match status" value="1"/>
</dbReference>
<dbReference type="Pfam" id="PF01336">
    <property type="entry name" value="tRNA_anti-codon"/>
    <property type="match status" value="1"/>
</dbReference>
<dbReference type="Proteomes" id="UP000642920">
    <property type="component" value="Unassembled WGS sequence"/>
</dbReference>
<dbReference type="GO" id="GO:0006260">
    <property type="term" value="P:DNA replication"/>
    <property type="evidence" value="ECO:0007669"/>
    <property type="project" value="UniProtKB-KW"/>
</dbReference>
<proteinExistence type="predicted"/>
<evidence type="ECO:0000256" key="3">
    <source>
        <dbReference type="ARBA" id="ARBA00019114"/>
    </source>
</evidence>
<dbReference type="InterPro" id="IPR029460">
    <property type="entry name" value="DNAPol_HHH"/>
</dbReference>
<evidence type="ECO:0000259" key="9">
    <source>
        <dbReference type="SMART" id="SM00479"/>
    </source>
</evidence>
<dbReference type="Gene3D" id="2.40.50.140">
    <property type="entry name" value="Nucleic acid-binding proteins"/>
    <property type="match status" value="1"/>
</dbReference>
<evidence type="ECO:0000256" key="1">
    <source>
        <dbReference type="ARBA" id="ARBA00004496"/>
    </source>
</evidence>
<dbReference type="Gene3D" id="3.20.20.140">
    <property type="entry name" value="Metal-dependent hydrolases"/>
    <property type="match status" value="1"/>
</dbReference>
<dbReference type="SUPFAM" id="SSF53098">
    <property type="entry name" value="Ribonuclease H-like"/>
    <property type="match status" value="1"/>
</dbReference>
<dbReference type="EMBL" id="JAERQG010000002">
    <property type="protein sequence ID" value="MBL0765382.1"/>
    <property type="molecule type" value="Genomic_DNA"/>
</dbReference>
<evidence type="ECO:0000256" key="5">
    <source>
        <dbReference type="ARBA" id="ARBA00022695"/>
    </source>
</evidence>
<keyword evidence="5 11" id="KW-0548">Nucleotidyltransferase</keyword>
<dbReference type="GO" id="GO:0005737">
    <property type="term" value="C:cytoplasm"/>
    <property type="evidence" value="ECO:0007669"/>
    <property type="project" value="UniProtKB-SubCell"/>
</dbReference>
<evidence type="ECO:0000313" key="12">
    <source>
        <dbReference type="Proteomes" id="UP000642920"/>
    </source>
</evidence>
<dbReference type="Pfam" id="PF00929">
    <property type="entry name" value="RNase_T"/>
    <property type="match status" value="1"/>
</dbReference>
<dbReference type="CDD" id="cd12113">
    <property type="entry name" value="PHP_PolIIIA_DnaE3"/>
    <property type="match status" value="1"/>
</dbReference>
<name>A0A937A7W8_9BACT</name>
<keyword evidence="7" id="KW-0239">DNA-directed DNA polymerase</keyword>
<evidence type="ECO:0000256" key="2">
    <source>
        <dbReference type="ARBA" id="ARBA00012417"/>
    </source>
</evidence>
<dbReference type="InterPro" id="IPR004805">
    <property type="entry name" value="DnaE2/DnaE/PolC"/>
</dbReference>
<keyword evidence="4 11" id="KW-0808">Transferase</keyword>
<dbReference type="GO" id="GO:0008408">
    <property type="term" value="F:3'-5' exonuclease activity"/>
    <property type="evidence" value="ECO:0007669"/>
    <property type="project" value="InterPro"/>
</dbReference>
<protein>
    <recommendedName>
        <fullName evidence="3">DNA polymerase III subunit alpha</fullName>
        <ecNumber evidence="2">2.7.7.7</ecNumber>
    </recommendedName>
</protein>
<dbReference type="InterPro" id="IPR041931">
    <property type="entry name" value="DNA_pol3_alpha_thumb_dom"/>
</dbReference>
<dbReference type="CDD" id="cd04485">
    <property type="entry name" value="DnaE_OBF"/>
    <property type="match status" value="1"/>
</dbReference>
<comment type="subcellular location">
    <subcellularLocation>
        <location evidence="1">Cytoplasm</location>
    </subcellularLocation>
</comment>
<dbReference type="SMART" id="SM00481">
    <property type="entry name" value="POLIIIAc"/>
    <property type="match status" value="1"/>
</dbReference>
<dbReference type="SMART" id="SM00479">
    <property type="entry name" value="EXOIII"/>
    <property type="match status" value="1"/>
</dbReference>
<dbReference type="GO" id="GO:0003676">
    <property type="term" value="F:nucleic acid binding"/>
    <property type="evidence" value="ECO:0007669"/>
    <property type="project" value="InterPro"/>
</dbReference>
<dbReference type="InterPro" id="IPR011708">
    <property type="entry name" value="DNA_pol3_alpha_NTPase_dom"/>
</dbReference>
<dbReference type="EC" id="2.7.7.7" evidence="2"/>
<dbReference type="Pfam" id="PF02811">
    <property type="entry name" value="PHP"/>
    <property type="match status" value="1"/>
</dbReference>
<feature type="domain" description="Exonuclease" evidence="9">
    <location>
        <begin position="1"/>
        <end position="192"/>
    </location>
</feature>
<feature type="domain" description="Polymerase/histidinol phosphatase N-terminal" evidence="10">
    <location>
        <begin position="247"/>
        <end position="314"/>
    </location>
</feature>
<dbReference type="Pfam" id="PF14579">
    <property type="entry name" value="HHH_6"/>
    <property type="match status" value="1"/>
</dbReference>
<dbReference type="NCBIfam" id="NF004226">
    <property type="entry name" value="PRK05673.1"/>
    <property type="match status" value="1"/>
</dbReference>
<dbReference type="InterPro" id="IPR004365">
    <property type="entry name" value="NA-bd_OB_tRNA"/>
</dbReference>
<evidence type="ECO:0000256" key="8">
    <source>
        <dbReference type="ARBA" id="ARBA00049244"/>
    </source>
</evidence>
<evidence type="ECO:0000256" key="4">
    <source>
        <dbReference type="ARBA" id="ARBA00022679"/>
    </source>
</evidence>
<gene>
    <name evidence="11" type="primary">dnaE</name>
    <name evidence="11" type="ORF">JKP34_08985</name>
</gene>
<organism evidence="11 12">
    <name type="scientific">Marivirga atlantica</name>
    <dbReference type="NCBI Taxonomy" id="1548457"/>
    <lineage>
        <taxon>Bacteria</taxon>
        <taxon>Pseudomonadati</taxon>
        <taxon>Bacteroidota</taxon>
        <taxon>Cytophagia</taxon>
        <taxon>Cytophagales</taxon>
        <taxon>Marivirgaceae</taxon>
        <taxon>Marivirga</taxon>
    </lineage>
</organism>
<dbReference type="Gene3D" id="1.10.150.870">
    <property type="match status" value="1"/>
</dbReference>
<keyword evidence="12" id="KW-1185">Reference proteome</keyword>
<dbReference type="Pfam" id="PF07733">
    <property type="entry name" value="DNA_pol3_alpha"/>
    <property type="match status" value="1"/>
</dbReference>